<accession>A0A933L030</accession>
<dbReference type="EMBL" id="JACRAF010000020">
    <property type="protein sequence ID" value="MBI4921493.1"/>
    <property type="molecule type" value="Genomic_DNA"/>
</dbReference>
<dbReference type="InterPro" id="IPR035959">
    <property type="entry name" value="RutC-like_sf"/>
</dbReference>
<evidence type="ECO:0000313" key="3">
    <source>
        <dbReference type="Proteomes" id="UP000782610"/>
    </source>
</evidence>
<evidence type="ECO:0000313" key="2">
    <source>
        <dbReference type="EMBL" id="MBI4921493.1"/>
    </source>
</evidence>
<dbReference type="PANTHER" id="PTHR11803:SF58">
    <property type="entry name" value="PROTEIN HMF1-RELATED"/>
    <property type="match status" value="1"/>
</dbReference>
<dbReference type="CDD" id="cd00448">
    <property type="entry name" value="YjgF_YER057c_UK114_family"/>
    <property type="match status" value="1"/>
</dbReference>
<dbReference type="Pfam" id="PF01042">
    <property type="entry name" value="Ribonuc_L-PSP"/>
    <property type="match status" value="1"/>
</dbReference>
<dbReference type="GO" id="GO:0019239">
    <property type="term" value="F:deaminase activity"/>
    <property type="evidence" value="ECO:0007669"/>
    <property type="project" value="TreeGrafter"/>
</dbReference>
<proteinExistence type="inferred from homology"/>
<dbReference type="Proteomes" id="UP000782610">
    <property type="component" value="Unassembled WGS sequence"/>
</dbReference>
<comment type="caution">
    <text evidence="2">The sequence shown here is derived from an EMBL/GenBank/DDBJ whole genome shotgun (WGS) entry which is preliminary data.</text>
</comment>
<sequence>MVPPASQHVTAGPYSAVIDVSPGRLVVISGQAALDAAGAIGGTDIETQTRATLDNCRRQLEAAGADLEDVFKVNVYLRDIGDWSRFNAVYREVMQPPYPVRTAIQAGLIAGLDVEIEMWAAKP</sequence>
<dbReference type="SUPFAM" id="SSF55298">
    <property type="entry name" value="YjgF-like"/>
    <property type="match status" value="1"/>
</dbReference>
<dbReference type="InterPro" id="IPR006175">
    <property type="entry name" value="YjgF/YER057c/UK114"/>
</dbReference>
<reference evidence="2" key="1">
    <citation type="submission" date="2020-07" db="EMBL/GenBank/DDBJ databases">
        <title>Huge and variable diversity of episymbiotic CPR bacteria and DPANN archaea in groundwater ecosystems.</title>
        <authorList>
            <person name="He C.Y."/>
            <person name="Keren R."/>
            <person name="Whittaker M."/>
            <person name="Farag I.F."/>
            <person name="Doudna J."/>
            <person name="Cate J.H.D."/>
            <person name="Banfield J.F."/>
        </authorList>
    </citation>
    <scope>NUCLEOTIDE SEQUENCE</scope>
    <source>
        <strain evidence="2">NC_groundwater_1586_Pr3_B-0.1um_66_15</strain>
    </source>
</reference>
<protein>
    <submittedName>
        <fullName evidence="2">RidA family protein</fullName>
    </submittedName>
</protein>
<name>A0A933L030_9HYPH</name>
<dbReference type="GO" id="GO:0005829">
    <property type="term" value="C:cytosol"/>
    <property type="evidence" value="ECO:0007669"/>
    <property type="project" value="TreeGrafter"/>
</dbReference>
<dbReference type="Gene3D" id="3.30.1330.40">
    <property type="entry name" value="RutC-like"/>
    <property type="match status" value="1"/>
</dbReference>
<comment type="similarity">
    <text evidence="1">Belongs to the RutC family.</text>
</comment>
<organism evidence="2 3">
    <name type="scientific">Devosia nanyangense</name>
    <dbReference type="NCBI Taxonomy" id="1228055"/>
    <lineage>
        <taxon>Bacteria</taxon>
        <taxon>Pseudomonadati</taxon>
        <taxon>Pseudomonadota</taxon>
        <taxon>Alphaproteobacteria</taxon>
        <taxon>Hyphomicrobiales</taxon>
        <taxon>Devosiaceae</taxon>
        <taxon>Devosia</taxon>
    </lineage>
</organism>
<evidence type="ECO:0000256" key="1">
    <source>
        <dbReference type="ARBA" id="ARBA00010552"/>
    </source>
</evidence>
<gene>
    <name evidence="2" type="ORF">HY834_07060</name>
</gene>
<dbReference type="AlphaFoldDB" id="A0A933L030"/>
<dbReference type="PANTHER" id="PTHR11803">
    <property type="entry name" value="2-IMINOBUTANOATE/2-IMINOPROPANOATE DEAMINASE RIDA"/>
    <property type="match status" value="1"/>
</dbReference>